<evidence type="ECO:0000256" key="4">
    <source>
        <dbReference type="ARBA" id="ARBA00023002"/>
    </source>
</evidence>
<feature type="domain" description="Nitrite/Sulfite reductase ferredoxin-like" evidence="8">
    <location>
        <begin position="47"/>
        <end position="113"/>
    </location>
</feature>
<dbReference type="InterPro" id="IPR051329">
    <property type="entry name" value="NIR_SIR_4Fe-4S"/>
</dbReference>
<evidence type="ECO:0000256" key="5">
    <source>
        <dbReference type="ARBA" id="ARBA00023004"/>
    </source>
</evidence>
<evidence type="ECO:0000256" key="2">
    <source>
        <dbReference type="ARBA" id="ARBA00022617"/>
    </source>
</evidence>
<dbReference type="PANTHER" id="PTHR32439">
    <property type="entry name" value="FERREDOXIN--NITRITE REDUCTASE, CHLOROPLASTIC"/>
    <property type="match status" value="1"/>
</dbReference>
<feature type="domain" description="Nitrite/sulphite reductase 4Fe-4S" evidence="7">
    <location>
        <begin position="122"/>
        <end position="272"/>
    </location>
</feature>
<organism evidence="9 10">
    <name type="scientific">Joostella atrarenae</name>
    <dbReference type="NCBI Taxonomy" id="679257"/>
    <lineage>
        <taxon>Bacteria</taxon>
        <taxon>Pseudomonadati</taxon>
        <taxon>Bacteroidota</taxon>
        <taxon>Flavobacteriia</taxon>
        <taxon>Flavobacteriales</taxon>
        <taxon>Flavobacteriaceae</taxon>
        <taxon>Joostella</taxon>
    </lineage>
</organism>
<dbReference type="RefSeq" id="WP_236959886.1">
    <property type="nucleotide sequence ID" value="NZ_JAETXX010000010.1"/>
</dbReference>
<dbReference type="Gene3D" id="3.30.413.10">
    <property type="entry name" value="Sulfite Reductase Hemoprotein, domain 1"/>
    <property type="match status" value="2"/>
</dbReference>
<keyword evidence="5" id="KW-0408">Iron</keyword>
<dbReference type="Pfam" id="PF01077">
    <property type="entry name" value="NIR_SIR"/>
    <property type="match status" value="2"/>
</dbReference>
<dbReference type="InterPro" id="IPR045854">
    <property type="entry name" value="NO2/SO3_Rdtase_4Fe4S_sf"/>
</dbReference>
<keyword evidence="1" id="KW-0004">4Fe-4S</keyword>
<protein>
    <submittedName>
        <fullName evidence="9">HEPN domain-containing protein</fullName>
    </submittedName>
</protein>
<evidence type="ECO:0000256" key="6">
    <source>
        <dbReference type="ARBA" id="ARBA00023014"/>
    </source>
</evidence>
<keyword evidence="6" id="KW-0411">Iron-sulfur</keyword>
<dbReference type="Proteomes" id="UP000829517">
    <property type="component" value="Unassembled WGS sequence"/>
</dbReference>
<dbReference type="Gene3D" id="1.20.120.330">
    <property type="entry name" value="Nucleotidyltransferases domain 2"/>
    <property type="match status" value="1"/>
</dbReference>
<keyword evidence="10" id="KW-1185">Reference proteome</keyword>
<keyword evidence="3" id="KW-0479">Metal-binding</keyword>
<keyword evidence="4" id="KW-0560">Oxidoreductase</keyword>
<evidence type="ECO:0000259" key="7">
    <source>
        <dbReference type="Pfam" id="PF01077"/>
    </source>
</evidence>
<evidence type="ECO:0000256" key="3">
    <source>
        <dbReference type="ARBA" id="ARBA00022723"/>
    </source>
</evidence>
<feature type="domain" description="Nitrite/Sulfite reductase ferredoxin-like" evidence="8">
    <location>
        <begin position="321"/>
        <end position="386"/>
    </location>
</feature>
<dbReference type="InterPro" id="IPR006067">
    <property type="entry name" value="NO2/SO3_Rdtase_4Fe4S_dom"/>
</dbReference>
<name>A0ABS9J6A9_9FLAO</name>
<sequence length="701" mass="79515">MQSFRTEIENPVVEKDIIDLEKRIRLFREGKVDEEGFRSLRLARGIYGQRQEGVQMVRIKLPYGKVTSNQLLRICDVSDEYSRGRLHITTRQDIQIHYVSLDRTPELWAELEQSDVTIREACGNTVRNVTASPEAGIDPKEPFDVSAYAHAVFKFFLRNPICQEMGRKFKISFSSTEADTAISYIHDLGFIAKLKDGQKGFKVMLGGGLGSQPRHADVMYEFIPEDQVIPLIESTLRIFDRHGERSKRLKARMKFLLKDIGLDGFLQLIEEEKLALSYHSYPISEEGFELNQAALDAISIPKVDLKDVEGYRKWRDSNVSPQKQEGLFSIGIKVRLGDFYTDKARKLANLIKKYAADELRLTLRQDILIRHVKEDLLPLFYLELKELGFTDLGYNSTADITACPGTDTCNLGIASSTGISDVLEKVLIEEYPQYRDNREVAIKISGCMNACGQHNMAHIGFQGMSIRTKDKLVAPALQVLLGGGILGNGEGRFADKVIKVPSKRGPQALRLILDDFEKNKEESEDFLAYYDRKEQVYFYDFLKPLSDTDNLSENDFVDWGNDKKYVQEVGVGECAGVVIDLVATLLYESVEKIEKAQLSLEDKRWADSIYQSYTSLINTAKALLIGENKKTNTQVSIINQFNEVFVATGKISLNLSFPDLVYQIKNNKPSETFAKSFLKDAQAFYDKADAFRRFELANADK</sequence>
<dbReference type="Pfam" id="PF03460">
    <property type="entry name" value="NIR_SIR_ferr"/>
    <property type="match status" value="2"/>
</dbReference>
<proteinExistence type="predicted"/>
<evidence type="ECO:0000313" key="10">
    <source>
        <dbReference type="Proteomes" id="UP000829517"/>
    </source>
</evidence>
<dbReference type="SUPFAM" id="SSF55124">
    <property type="entry name" value="Nitrite/Sulfite reductase N-terminal domain-like"/>
    <property type="match status" value="2"/>
</dbReference>
<dbReference type="SUPFAM" id="SSF56014">
    <property type="entry name" value="Nitrite and sulphite reductase 4Fe-4S domain-like"/>
    <property type="match status" value="2"/>
</dbReference>
<accession>A0ABS9J6A9</accession>
<evidence type="ECO:0000313" key="9">
    <source>
        <dbReference type="EMBL" id="MCF8715925.1"/>
    </source>
</evidence>
<keyword evidence="2" id="KW-0349">Heme</keyword>
<gene>
    <name evidence="9" type="ORF">JM658_13900</name>
</gene>
<comment type="caution">
    <text evidence="9">The sequence shown here is derived from an EMBL/GenBank/DDBJ whole genome shotgun (WGS) entry which is preliminary data.</text>
</comment>
<dbReference type="PRINTS" id="PR00397">
    <property type="entry name" value="SIROHAEM"/>
</dbReference>
<dbReference type="InterPro" id="IPR005117">
    <property type="entry name" value="NiRdtase/SiRdtase_haem-b_fer"/>
</dbReference>
<dbReference type="EMBL" id="JAETXX010000010">
    <property type="protein sequence ID" value="MCF8715925.1"/>
    <property type="molecule type" value="Genomic_DNA"/>
</dbReference>
<dbReference type="InterPro" id="IPR006066">
    <property type="entry name" value="NO2/SO3_Rdtase_FeS/sirohaem_BS"/>
</dbReference>
<reference evidence="9 10" key="1">
    <citation type="submission" date="2021-01" db="EMBL/GenBank/DDBJ databases">
        <title>Genome sequencing of Joostella atrarenae M1-2 (= KCTC 23194).</title>
        <authorList>
            <person name="Zakaria M.R."/>
            <person name="Lam M.Q."/>
            <person name="Chong C.S."/>
        </authorList>
    </citation>
    <scope>NUCLEOTIDE SEQUENCE [LARGE SCALE GENOMIC DNA]</scope>
    <source>
        <strain evidence="9 10">M1-2</strain>
    </source>
</reference>
<dbReference type="Gene3D" id="3.90.480.10">
    <property type="entry name" value="Sulfite Reductase Hemoprotein,Domain 2"/>
    <property type="match status" value="1"/>
</dbReference>
<evidence type="ECO:0000259" key="8">
    <source>
        <dbReference type="Pfam" id="PF03460"/>
    </source>
</evidence>
<dbReference type="InterPro" id="IPR036136">
    <property type="entry name" value="Nit/Sulf_reduc_fer-like_dom_sf"/>
</dbReference>
<dbReference type="PANTHER" id="PTHR32439:SF9">
    <property type="entry name" value="BLR3264 PROTEIN"/>
    <property type="match status" value="1"/>
</dbReference>
<feature type="domain" description="Nitrite/sulphite reductase 4Fe-4S" evidence="7">
    <location>
        <begin position="396"/>
        <end position="517"/>
    </location>
</feature>
<evidence type="ECO:0000256" key="1">
    <source>
        <dbReference type="ARBA" id="ARBA00022485"/>
    </source>
</evidence>